<feature type="domain" description="FAD dependent oxidoreductase" evidence="2">
    <location>
        <begin position="8"/>
        <end position="343"/>
    </location>
</feature>
<accession>A0A221T1J7</accession>
<dbReference type="RefSeq" id="WP_027463990.1">
    <property type="nucleotide sequence ID" value="NZ_CP021082.1"/>
</dbReference>
<dbReference type="SUPFAM" id="SSF54373">
    <property type="entry name" value="FAD-linked reductases, C-terminal domain"/>
    <property type="match status" value="1"/>
</dbReference>
<evidence type="ECO:0000313" key="3">
    <source>
        <dbReference type="EMBL" id="ASN82775.1"/>
    </source>
</evidence>
<dbReference type="GO" id="GO:0016491">
    <property type="term" value="F:oxidoreductase activity"/>
    <property type="evidence" value="ECO:0007669"/>
    <property type="project" value="UniProtKB-KW"/>
</dbReference>
<keyword evidence="3" id="KW-0614">Plasmid</keyword>
<dbReference type="PANTHER" id="PTHR13847:SF287">
    <property type="entry name" value="FAD-DEPENDENT OXIDOREDUCTASE DOMAIN-CONTAINING PROTEIN 1"/>
    <property type="match status" value="1"/>
</dbReference>
<gene>
    <name evidence="3" type="ORF">DFI_14740</name>
</gene>
<keyword evidence="1" id="KW-0560">Oxidoreductase</keyword>
<dbReference type="AlphaFoldDB" id="A0A221T1J7"/>
<dbReference type="KEGG" id="dfc:DFI_14740"/>
<keyword evidence="4" id="KW-1185">Reference proteome</keyword>
<dbReference type="Proteomes" id="UP000259030">
    <property type="component" value="Plasmid pDFI1"/>
</dbReference>
<dbReference type="InterPro" id="IPR036188">
    <property type="entry name" value="FAD/NAD-bd_sf"/>
</dbReference>
<dbReference type="SUPFAM" id="SSF51905">
    <property type="entry name" value="FAD/NAD(P)-binding domain"/>
    <property type="match status" value="1"/>
</dbReference>
<protein>
    <submittedName>
        <fullName evidence="3">D-amino-acid oxidase</fullName>
    </submittedName>
</protein>
<dbReference type="Gene3D" id="3.50.50.60">
    <property type="entry name" value="FAD/NAD(P)-binding domain"/>
    <property type="match status" value="1"/>
</dbReference>
<organism evidence="3 4">
    <name type="scientific">Deinococcus ficus</name>
    <dbReference type="NCBI Taxonomy" id="317577"/>
    <lineage>
        <taxon>Bacteria</taxon>
        <taxon>Thermotogati</taxon>
        <taxon>Deinococcota</taxon>
        <taxon>Deinococci</taxon>
        <taxon>Deinococcales</taxon>
        <taxon>Deinococcaceae</taxon>
        <taxon>Deinococcus</taxon>
    </lineage>
</organism>
<dbReference type="PANTHER" id="PTHR13847">
    <property type="entry name" value="SARCOSINE DEHYDROGENASE-RELATED"/>
    <property type="match status" value="1"/>
</dbReference>
<dbReference type="InterPro" id="IPR006076">
    <property type="entry name" value="FAD-dep_OxRdtase"/>
</dbReference>
<sequence>MTRGAVAVVVGGGMVGAACADALARAGARVTVVEERCVGAGATAAGMGHLVVMDDSPAQLALTSRSLELWAELASELPVRAEYRRCGTAWVASDDADAAAVTAKQAAYQAVGRRATAVDGPELGRTEPALRPGLAGGLLVPDDAVVYAPVAAQFLLERAGVTVVRDAVVAVDPGKVRLASGGTLPADFTVLAAGMGALALLPDLPLRARKGHLLITERGAPQVRHQLVELGYLRSAHGSEEDSVAFNVQPRPTGQLLIGSSRQFGQTGPDVEWPLLQRMLRRAAAFLPALTKASALRVWTGQRCATPDHLPLIGPLPDRPDLLLAVGHEGLGITTALGTAELLLHHLTGRVTPLAAHDFTTARLTGPREHAHA</sequence>
<dbReference type="GO" id="GO:0005737">
    <property type="term" value="C:cytoplasm"/>
    <property type="evidence" value="ECO:0007669"/>
    <property type="project" value="TreeGrafter"/>
</dbReference>
<dbReference type="Gene3D" id="3.30.9.10">
    <property type="entry name" value="D-Amino Acid Oxidase, subunit A, domain 2"/>
    <property type="match status" value="1"/>
</dbReference>
<reference evidence="3 4" key="1">
    <citation type="submission" date="2017-05" db="EMBL/GenBank/DDBJ databases">
        <title>The complete genome sequence of Deinococcus ficus isolated from the rhizosphere of the Ficus religiosa L. in Taiwan.</title>
        <authorList>
            <person name="Wu K.-M."/>
            <person name="Liao T.-L."/>
            <person name="Liu Y.-M."/>
            <person name="Young C.-C."/>
            <person name="Tsai S.-F."/>
        </authorList>
    </citation>
    <scope>NUCLEOTIDE SEQUENCE [LARGE SCALE GENOMIC DNA]</scope>
    <source>
        <strain evidence="3 4">CC-FR2-10</strain>
        <plasmid evidence="4">pdfi1</plasmid>
    </source>
</reference>
<geneLocation type="plasmid" evidence="4">
    <name>pdfi1</name>
</geneLocation>
<dbReference type="PROSITE" id="PS51257">
    <property type="entry name" value="PROKAR_LIPOPROTEIN"/>
    <property type="match status" value="1"/>
</dbReference>
<evidence type="ECO:0000256" key="1">
    <source>
        <dbReference type="ARBA" id="ARBA00023002"/>
    </source>
</evidence>
<evidence type="ECO:0000313" key="4">
    <source>
        <dbReference type="Proteomes" id="UP000259030"/>
    </source>
</evidence>
<name>A0A221T1J7_9DEIO</name>
<dbReference type="EMBL" id="CP021082">
    <property type="protein sequence ID" value="ASN82775.1"/>
    <property type="molecule type" value="Genomic_DNA"/>
</dbReference>
<evidence type="ECO:0000259" key="2">
    <source>
        <dbReference type="Pfam" id="PF01266"/>
    </source>
</evidence>
<dbReference type="Pfam" id="PF01266">
    <property type="entry name" value="DAO"/>
    <property type="match status" value="1"/>
</dbReference>
<proteinExistence type="predicted"/>